<reference evidence="1 2" key="1">
    <citation type="submission" date="2019-08" db="EMBL/GenBank/DDBJ databases">
        <title>A chromosome-level genome assembly, high-density linkage maps, and genome scans reveal the genomic architecture of hybrid incompatibilities underlying speciation via character displacement in darters (Percidae: Etheostominae).</title>
        <authorList>
            <person name="Moran R.L."/>
            <person name="Catchen J.M."/>
            <person name="Fuller R.C."/>
        </authorList>
    </citation>
    <scope>NUCLEOTIDE SEQUENCE [LARGE SCALE GENOMIC DNA]</scope>
    <source>
        <strain evidence="1">EspeVRDwgs_2016</strain>
        <tissue evidence="1">Muscle</tissue>
    </source>
</reference>
<proteinExistence type="predicted"/>
<organism evidence="1 2">
    <name type="scientific">Etheostoma spectabile</name>
    <name type="common">orangethroat darter</name>
    <dbReference type="NCBI Taxonomy" id="54343"/>
    <lineage>
        <taxon>Eukaryota</taxon>
        <taxon>Metazoa</taxon>
        <taxon>Chordata</taxon>
        <taxon>Craniata</taxon>
        <taxon>Vertebrata</taxon>
        <taxon>Euteleostomi</taxon>
        <taxon>Actinopterygii</taxon>
        <taxon>Neopterygii</taxon>
        <taxon>Teleostei</taxon>
        <taxon>Neoteleostei</taxon>
        <taxon>Acanthomorphata</taxon>
        <taxon>Eupercaria</taxon>
        <taxon>Perciformes</taxon>
        <taxon>Percoidei</taxon>
        <taxon>Percidae</taxon>
        <taxon>Etheostomatinae</taxon>
        <taxon>Etheostoma</taxon>
    </lineage>
</organism>
<keyword evidence="2" id="KW-1185">Reference proteome</keyword>
<sequence length="52" mass="5699">MTHPENSTSQTGQVRSSVIRATLAPFSPIHSILLAVLSSREMLNQSGKEMMK</sequence>
<accession>A0A5J5CIH5</accession>
<gene>
    <name evidence="1" type="ORF">FQN60_003233</name>
</gene>
<name>A0A5J5CIH5_9PERO</name>
<evidence type="ECO:0000313" key="2">
    <source>
        <dbReference type="Proteomes" id="UP000327493"/>
    </source>
</evidence>
<dbReference type="Proteomes" id="UP000327493">
    <property type="component" value="Chromosome 21"/>
</dbReference>
<dbReference type="EMBL" id="VOFY01000021">
    <property type="protein sequence ID" value="KAA8581652.1"/>
    <property type="molecule type" value="Genomic_DNA"/>
</dbReference>
<evidence type="ECO:0000313" key="1">
    <source>
        <dbReference type="EMBL" id="KAA8581652.1"/>
    </source>
</evidence>
<comment type="caution">
    <text evidence="1">The sequence shown here is derived from an EMBL/GenBank/DDBJ whole genome shotgun (WGS) entry which is preliminary data.</text>
</comment>
<protein>
    <submittedName>
        <fullName evidence="1">Uncharacterized protein</fullName>
    </submittedName>
</protein>
<dbReference type="AlphaFoldDB" id="A0A5J5CIH5"/>